<dbReference type="InterPro" id="IPR017926">
    <property type="entry name" value="GATASE"/>
</dbReference>
<keyword evidence="2" id="KW-0436">Ligase</keyword>
<accession>A0A3S5HTC2</accession>
<protein>
    <submittedName>
        <fullName evidence="2">GMP synthase [glutamine-hydrolyzing]</fullName>
        <ecNumber evidence="2">6.3.5.2</ecNumber>
    </submittedName>
</protein>
<proteinExistence type="predicted"/>
<dbReference type="GO" id="GO:0005829">
    <property type="term" value="C:cytosol"/>
    <property type="evidence" value="ECO:0007669"/>
    <property type="project" value="TreeGrafter"/>
</dbReference>
<reference evidence="2 3" key="1">
    <citation type="submission" date="2018-08" db="EMBL/GenBank/DDBJ databases">
        <title>Microbacterium oxydans strain HG3.</title>
        <authorList>
            <person name="ORTET P."/>
        </authorList>
    </citation>
    <scope>NUCLEOTIDE SEQUENCE [LARGE SCALE GENOMIC DNA]</scope>
    <source>
        <strain evidence="2 3">HG3</strain>
    </source>
</reference>
<dbReference type="EMBL" id="CP031422">
    <property type="protein sequence ID" value="AZS41800.1"/>
    <property type="molecule type" value="Genomic_DNA"/>
</dbReference>
<dbReference type="Pfam" id="PF00117">
    <property type="entry name" value="GATase"/>
    <property type="match status" value="1"/>
</dbReference>
<evidence type="ECO:0000313" key="2">
    <source>
        <dbReference type="EMBL" id="AZS41800.1"/>
    </source>
</evidence>
<dbReference type="KEGG" id="moy:CVS54_03160"/>
<dbReference type="GO" id="GO:0003922">
    <property type="term" value="F:GMP synthase (glutamine-hydrolyzing) activity"/>
    <property type="evidence" value="ECO:0007669"/>
    <property type="project" value="UniProtKB-EC"/>
</dbReference>
<dbReference type="RefSeq" id="WP_046747703.1">
    <property type="nucleotide sequence ID" value="NZ_CP031422.1"/>
</dbReference>
<dbReference type="InterPro" id="IPR044992">
    <property type="entry name" value="ChyE-like"/>
</dbReference>
<dbReference type="InterPro" id="IPR029062">
    <property type="entry name" value="Class_I_gatase-like"/>
</dbReference>
<evidence type="ECO:0000313" key="3">
    <source>
        <dbReference type="Proteomes" id="UP000274841"/>
    </source>
</evidence>
<organism evidence="2 3">
    <name type="scientific">Microbacterium oxydans</name>
    <dbReference type="NCBI Taxonomy" id="82380"/>
    <lineage>
        <taxon>Bacteria</taxon>
        <taxon>Bacillati</taxon>
        <taxon>Actinomycetota</taxon>
        <taxon>Actinomycetes</taxon>
        <taxon>Micrococcales</taxon>
        <taxon>Microbacteriaceae</taxon>
        <taxon>Microbacterium</taxon>
    </lineage>
</organism>
<dbReference type="CDD" id="cd01741">
    <property type="entry name" value="GATase1_1"/>
    <property type="match status" value="1"/>
</dbReference>
<feature type="domain" description="Glutamine amidotransferase" evidence="1">
    <location>
        <begin position="29"/>
        <end position="190"/>
    </location>
</feature>
<dbReference type="NCBIfam" id="NF005458">
    <property type="entry name" value="PRK07053.1"/>
    <property type="match status" value="1"/>
</dbReference>
<dbReference type="Gene3D" id="3.40.50.880">
    <property type="match status" value="1"/>
</dbReference>
<dbReference type="Proteomes" id="UP000274841">
    <property type="component" value="Chromosome"/>
</dbReference>
<dbReference type="EC" id="6.3.5.2" evidence="2"/>
<dbReference type="PANTHER" id="PTHR42695:SF5">
    <property type="entry name" value="GLUTAMINE AMIDOTRANSFERASE YLR126C-RELATED"/>
    <property type="match status" value="1"/>
</dbReference>
<evidence type="ECO:0000259" key="1">
    <source>
        <dbReference type="Pfam" id="PF00117"/>
    </source>
</evidence>
<dbReference type="PROSITE" id="PS51273">
    <property type="entry name" value="GATASE_TYPE_1"/>
    <property type="match status" value="1"/>
</dbReference>
<dbReference type="PANTHER" id="PTHR42695">
    <property type="entry name" value="GLUTAMINE AMIDOTRANSFERASE YLR126C-RELATED"/>
    <property type="match status" value="1"/>
</dbReference>
<dbReference type="SUPFAM" id="SSF52317">
    <property type="entry name" value="Class I glutamine amidotransferase-like"/>
    <property type="match status" value="1"/>
</dbReference>
<name>A0A3S5HTC2_9MICO</name>
<sequence>MTIPEPRERTALAFRHVHFEDLGILGPLLRERGFRVEYVDLGTEAIDIERVDDADLMIVLGGPIGVHDADTYPLLHASKEAVAHRLRSGRPLLGVCLGAQLIAEALGAQVHATGQVEIGYAPLDLTEDGLDSPLRALDGMPVLHWHGDAFTIPAGSRRLASTPGFPNQAFSTGTVLALQFHLEADHRAIGSWLIGHAHELHHNGIDPRIIREDARAYGPELERAARSAIATWLDSVELPAPTA</sequence>
<dbReference type="AlphaFoldDB" id="A0A3S5HTC2"/>
<gene>
    <name evidence="2" type="primary">guaA_2</name>
    <name evidence="2" type="ORF">CVS54_03160</name>
</gene>